<dbReference type="AlphaFoldDB" id="A0A0G4P8P7"/>
<accession>A0A0G4P8P7</accession>
<protein>
    <submittedName>
        <fullName evidence="1">Str. FM013</fullName>
    </submittedName>
</protein>
<organism evidence="1 2">
    <name type="scientific">Penicillium camemberti (strain FM 013)</name>
    <dbReference type="NCBI Taxonomy" id="1429867"/>
    <lineage>
        <taxon>Eukaryota</taxon>
        <taxon>Fungi</taxon>
        <taxon>Dikarya</taxon>
        <taxon>Ascomycota</taxon>
        <taxon>Pezizomycotina</taxon>
        <taxon>Eurotiomycetes</taxon>
        <taxon>Eurotiomycetidae</taxon>
        <taxon>Eurotiales</taxon>
        <taxon>Aspergillaceae</taxon>
        <taxon>Penicillium</taxon>
    </lineage>
</organism>
<evidence type="ECO:0000313" key="1">
    <source>
        <dbReference type="EMBL" id="CRL22677.1"/>
    </source>
</evidence>
<sequence>MSKWTKRVDILYSYRAPRGFKLDPRALQMVFIVTSWTDNLQHYMAAPAIRLWSRLAFDASPDTELRSSQRVILCAEPSILRRL</sequence>
<gene>
    <name evidence="1" type="ORF">PCAMFM013_S008g000106</name>
</gene>
<evidence type="ECO:0000313" key="2">
    <source>
        <dbReference type="Proteomes" id="UP000053732"/>
    </source>
</evidence>
<keyword evidence="2" id="KW-1185">Reference proteome</keyword>
<proteinExistence type="predicted"/>
<name>A0A0G4P8P7_PENC3</name>
<dbReference type="Proteomes" id="UP000053732">
    <property type="component" value="Unassembled WGS sequence"/>
</dbReference>
<dbReference type="EMBL" id="HG793141">
    <property type="protein sequence ID" value="CRL22677.1"/>
    <property type="molecule type" value="Genomic_DNA"/>
</dbReference>
<reference evidence="1 2" key="1">
    <citation type="journal article" date="2014" name="Nat. Commun.">
        <title>Multiple recent horizontal transfers of a large genomic region in cheese making fungi.</title>
        <authorList>
            <person name="Cheeseman K."/>
            <person name="Ropars J."/>
            <person name="Renault P."/>
            <person name="Dupont J."/>
            <person name="Gouzy J."/>
            <person name="Branca A."/>
            <person name="Abraham A.L."/>
            <person name="Ceppi M."/>
            <person name="Conseiller E."/>
            <person name="Debuchy R."/>
            <person name="Malagnac F."/>
            <person name="Goarin A."/>
            <person name="Silar P."/>
            <person name="Lacoste S."/>
            <person name="Sallet E."/>
            <person name="Bensimon A."/>
            <person name="Giraud T."/>
            <person name="Brygoo Y."/>
        </authorList>
    </citation>
    <scope>NUCLEOTIDE SEQUENCE [LARGE SCALE GENOMIC DNA]</scope>
    <source>
        <strain evidence="2">FM 013</strain>
    </source>
</reference>